<evidence type="ECO:0000256" key="1">
    <source>
        <dbReference type="ARBA" id="ARBA00004167"/>
    </source>
</evidence>
<keyword evidence="2 7" id="KW-0812">Transmembrane</keyword>
<accession>A0AAD4PQ54</accession>
<evidence type="ECO:0000256" key="5">
    <source>
        <dbReference type="ARBA" id="ARBA00023136"/>
    </source>
</evidence>
<dbReference type="Pfam" id="PF10961">
    <property type="entry name" value="SelK_SelG"/>
    <property type="match status" value="1"/>
</dbReference>
<dbReference type="GO" id="GO:0005794">
    <property type="term" value="C:Golgi apparatus"/>
    <property type="evidence" value="ECO:0007669"/>
    <property type="project" value="TreeGrafter"/>
</dbReference>
<feature type="compositionally biased region" description="Gly residues" evidence="6">
    <location>
        <begin position="61"/>
        <end position="84"/>
    </location>
</feature>
<gene>
    <name evidence="8" type="ORF">KR093_006432</name>
</gene>
<feature type="transmembrane region" description="Helical" evidence="7">
    <location>
        <begin position="21"/>
        <end position="43"/>
    </location>
</feature>
<evidence type="ECO:0000256" key="3">
    <source>
        <dbReference type="ARBA" id="ARBA00022933"/>
    </source>
</evidence>
<evidence type="ECO:0008006" key="10">
    <source>
        <dbReference type="Google" id="ProtNLM"/>
    </source>
</evidence>
<evidence type="ECO:0000313" key="9">
    <source>
        <dbReference type="Proteomes" id="UP001200034"/>
    </source>
</evidence>
<name>A0AAD4PQ54_9MUSC</name>
<dbReference type="GO" id="GO:0006816">
    <property type="term" value="P:calcium ion transport"/>
    <property type="evidence" value="ECO:0007669"/>
    <property type="project" value="TreeGrafter"/>
</dbReference>
<evidence type="ECO:0000256" key="7">
    <source>
        <dbReference type="SAM" id="Phobius"/>
    </source>
</evidence>
<dbReference type="PANTHER" id="PTHR16875:SF0">
    <property type="entry name" value="SELENOPROTEIN K"/>
    <property type="match status" value="1"/>
</dbReference>
<comment type="caution">
    <text evidence="8">The sequence shown here is derived from an EMBL/GenBank/DDBJ whole genome shotgun (WGS) entry which is preliminary data.</text>
</comment>
<keyword evidence="3" id="KW-0712">Selenocysteine</keyword>
<keyword evidence="9" id="KW-1185">Reference proteome</keyword>
<evidence type="ECO:0000256" key="4">
    <source>
        <dbReference type="ARBA" id="ARBA00022989"/>
    </source>
</evidence>
<dbReference type="GO" id="GO:0032469">
    <property type="term" value="P:endoplasmic reticulum calcium ion homeostasis"/>
    <property type="evidence" value="ECO:0007669"/>
    <property type="project" value="TreeGrafter"/>
</dbReference>
<feature type="region of interest" description="Disordered" evidence="6">
    <location>
        <begin position="46"/>
        <end position="110"/>
    </location>
</feature>
<organism evidence="8 9">
    <name type="scientific">Drosophila rubida</name>
    <dbReference type="NCBI Taxonomy" id="30044"/>
    <lineage>
        <taxon>Eukaryota</taxon>
        <taxon>Metazoa</taxon>
        <taxon>Ecdysozoa</taxon>
        <taxon>Arthropoda</taxon>
        <taxon>Hexapoda</taxon>
        <taxon>Insecta</taxon>
        <taxon>Pterygota</taxon>
        <taxon>Neoptera</taxon>
        <taxon>Endopterygota</taxon>
        <taxon>Diptera</taxon>
        <taxon>Brachycera</taxon>
        <taxon>Muscomorpha</taxon>
        <taxon>Ephydroidea</taxon>
        <taxon>Drosophilidae</taxon>
        <taxon>Drosophila</taxon>
    </lineage>
</organism>
<comment type="subcellular location">
    <subcellularLocation>
        <location evidence="1">Membrane</location>
        <topology evidence="1">Single-pass membrane protein</topology>
    </subcellularLocation>
</comment>
<reference evidence="8" key="1">
    <citation type="journal article" date="2021" name="Mol. Ecol. Resour.">
        <title>Phylogenomic analyses of the genus Drosophila reveals genomic signals of climate adaptation.</title>
        <authorList>
            <person name="Li F."/>
            <person name="Rane R.V."/>
            <person name="Luria V."/>
            <person name="Xiong Z."/>
            <person name="Chen J."/>
            <person name="Li Z."/>
            <person name="Catullo R.A."/>
            <person name="Griffin P.C."/>
            <person name="Schiffer M."/>
            <person name="Pearce S."/>
            <person name="Lee S.F."/>
            <person name="McElroy K."/>
            <person name="Stocker A."/>
            <person name="Shirriffs J."/>
            <person name="Cockerell F."/>
            <person name="Coppin C."/>
            <person name="Sgro C.M."/>
            <person name="Karger A."/>
            <person name="Cain J.W."/>
            <person name="Weber J.A."/>
            <person name="Santpere G."/>
            <person name="Kirschner M.W."/>
            <person name="Hoffmann A.A."/>
            <person name="Oakeshott J.G."/>
            <person name="Zhang G."/>
        </authorList>
    </citation>
    <scope>NUCLEOTIDE SEQUENCE</scope>
    <source>
        <strain evidence="8">BGI-SZ-2011g</strain>
    </source>
</reference>
<keyword evidence="4 7" id="KW-1133">Transmembrane helix</keyword>
<keyword evidence="5 7" id="KW-0472">Membrane</keyword>
<proteinExistence type="predicted"/>
<sequence>CVFLLIDGRVWEKRPWDWQRVVGIFVGLWYLIIQFFQTLVAPFNGGGNGNNRDNRNSRSSGWGGGGGGGGGGSGGGGGGGGGGLRPNRRIGRIQHQPPMSCSTCPGGGCG</sequence>
<feature type="non-terminal residue" evidence="8">
    <location>
        <position position="1"/>
    </location>
</feature>
<dbReference type="AlphaFoldDB" id="A0AAD4PQ54"/>
<dbReference type="InterPro" id="IPR024491">
    <property type="entry name" value="Se_SelK/SelG"/>
</dbReference>
<evidence type="ECO:0000256" key="2">
    <source>
        <dbReference type="ARBA" id="ARBA00022692"/>
    </source>
</evidence>
<dbReference type="PANTHER" id="PTHR16875">
    <property type="entry name" value="SELENOPROTEIN K"/>
    <property type="match status" value="1"/>
</dbReference>
<dbReference type="GO" id="GO:0005789">
    <property type="term" value="C:endoplasmic reticulum membrane"/>
    <property type="evidence" value="ECO:0007669"/>
    <property type="project" value="TreeGrafter"/>
</dbReference>
<protein>
    <recommendedName>
        <fullName evidence="10">Glycine-rich selenoprotein</fullName>
    </recommendedName>
</protein>
<evidence type="ECO:0000313" key="8">
    <source>
        <dbReference type="EMBL" id="KAH8387326.1"/>
    </source>
</evidence>
<dbReference type="EMBL" id="JAJJHW010000095">
    <property type="protein sequence ID" value="KAH8387326.1"/>
    <property type="molecule type" value="Genomic_DNA"/>
</dbReference>
<evidence type="ECO:0000256" key="6">
    <source>
        <dbReference type="SAM" id="MobiDB-lite"/>
    </source>
</evidence>
<dbReference type="Proteomes" id="UP001200034">
    <property type="component" value="Unassembled WGS sequence"/>
</dbReference>